<keyword evidence="3" id="KW-1133">Transmembrane helix</keyword>
<dbReference type="InterPro" id="IPR036465">
    <property type="entry name" value="vWFA_dom_sf"/>
</dbReference>
<dbReference type="SMART" id="SM00327">
    <property type="entry name" value="VWA"/>
    <property type="match status" value="1"/>
</dbReference>
<organism evidence="5 6">
    <name type="scientific">Thiosulfativibrio zosterae</name>
    <dbReference type="NCBI Taxonomy" id="2675053"/>
    <lineage>
        <taxon>Bacteria</taxon>
        <taxon>Pseudomonadati</taxon>
        <taxon>Pseudomonadota</taxon>
        <taxon>Gammaproteobacteria</taxon>
        <taxon>Thiotrichales</taxon>
        <taxon>Piscirickettsiaceae</taxon>
        <taxon>Thiosulfativibrio</taxon>
    </lineage>
</organism>
<dbReference type="PROSITE" id="PS50234">
    <property type="entry name" value="VWFA"/>
    <property type="match status" value="1"/>
</dbReference>
<name>A0A6F8PK32_9GAMM</name>
<dbReference type="AlphaFoldDB" id="A0A6F8PK32"/>
<dbReference type="Gene3D" id="3.40.50.410">
    <property type="entry name" value="von Willebrand factor, type A domain"/>
    <property type="match status" value="1"/>
</dbReference>
<dbReference type="KEGG" id="tzo:THMIRHAT_01060"/>
<protein>
    <recommendedName>
        <fullName evidence="4">VWFA domain-containing protein</fullName>
    </recommendedName>
</protein>
<evidence type="ECO:0000313" key="6">
    <source>
        <dbReference type="Proteomes" id="UP000501466"/>
    </source>
</evidence>
<dbReference type="PANTHER" id="PTHR22550:SF14">
    <property type="entry name" value="VWFA DOMAIN-CONTAINING PROTEIN"/>
    <property type="match status" value="1"/>
</dbReference>
<gene>
    <name evidence="5" type="ORF">THMIRHAT_01060</name>
</gene>
<feature type="repeat" description="TPR" evidence="1">
    <location>
        <begin position="469"/>
        <end position="502"/>
    </location>
</feature>
<evidence type="ECO:0000313" key="5">
    <source>
        <dbReference type="EMBL" id="BBP42360.1"/>
    </source>
</evidence>
<dbReference type="Proteomes" id="UP000501466">
    <property type="component" value="Chromosome"/>
</dbReference>
<feature type="domain" description="VWFA" evidence="4">
    <location>
        <begin position="124"/>
        <end position="313"/>
    </location>
</feature>
<keyword evidence="3" id="KW-0472">Membrane</keyword>
<evidence type="ECO:0000259" key="4">
    <source>
        <dbReference type="PROSITE" id="PS50234"/>
    </source>
</evidence>
<keyword evidence="6" id="KW-1185">Reference proteome</keyword>
<dbReference type="SUPFAM" id="SSF53300">
    <property type="entry name" value="vWA-like"/>
    <property type="match status" value="1"/>
</dbReference>
<dbReference type="RefSeq" id="WP_173289716.1">
    <property type="nucleotide sequence ID" value="NZ_AP021888.1"/>
</dbReference>
<dbReference type="PANTHER" id="PTHR22550">
    <property type="entry name" value="SPORE GERMINATION PROTEIN"/>
    <property type="match status" value="1"/>
</dbReference>
<keyword evidence="1" id="KW-0802">TPR repeat</keyword>
<accession>A0A6F8PK32</accession>
<keyword evidence="3" id="KW-0812">Transmembrane</keyword>
<sequence length="665" mass="73977">MLASVLALFDASLWSSWQWQTPELLWLIALPVLLWLVIFLKRQQQQTLYAQRHLWDWVKVDQSHHILAHKKNLRFWWHFFGALLSWWFKPMQLLAWAWIFAVLALAGPRILESTPQQQQRAGVDIMLVLDLSRSMLAQDVQPSRFLFSKALIESWVNRLQPNDRLGLMVYAAKPHLVAPLSFDRSLFAHYLNLMEPGILPTEGSELENAIGFGAEHLRVTAGQASVLVVLTDGSEEDFKPQERSEDYQQLLQTVAQRSAEGKQSLPIWLLGVGGPQGMAIPDATHQSGRYHHSGILVTTRLESSRLQQLAKSVGGQYLPADGSAEFIDTLLAQTKNLVKQRPSMGSEQNWRSLAAGLTFLSLLALIWAFWGGHWRKTTHLIVWLLVGYLSVGAPQPLQAAESTMILEQQGYQAFQAGDYESALQAYDALPNYQGWMGAGAAAYKSGDLEAAVMYFRQAIIAGESPQQRGGALYNLGNAYYQANLLAPAVEAYQQSLIYVPDDPNTLHNLALAQQRRAQEKGQQTSDEQSGDGQGKGAKSRDADGAFYGGQKPSEEQGEGVAGDAPEGNKDGKEMLLPSEEDRTQFGLQNFADTSIELQSTAEDAGQMGNAILAQQRQQQVIEAFDLKMQSLEDAQKALLQRLFEREEGFQAPQSQAHSVPGIKPW</sequence>
<feature type="transmembrane region" description="Helical" evidence="3">
    <location>
        <begin position="25"/>
        <end position="42"/>
    </location>
</feature>
<feature type="region of interest" description="Disordered" evidence="2">
    <location>
        <begin position="514"/>
        <end position="574"/>
    </location>
</feature>
<dbReference type="SMART" id="SM00028">
    <property type="entry name" value="TPR"/>
    <property type="match status" value="2"/>
</dbReference>
<dbReference type="InterPro" id="IPR050768">
    <property type="entry name" value="UPF0353/GerABKA_families"/>
</dbReference>
<reference evidence="6" key="1">
    <citation type="submission" date="2019-11" db="EMBL/GenBank/DDBJ databases">
        <title>Isolation and characterization of two novel species in the genus Thiomicrorhabdus.</title>
        <authorList>
            <person name="Mochizuki J."/>
            <person name="Kojima H."/>
            <person name="Fukui M."/>
        </authorList>
    </citation>
    <scope>NUCLEOTIDE SEQUENCE [LARGE SCALE GENOMIC DNA]</scope>
    <source>
        <strain evidence="6">AkT22</strain>
    </source>
</reference>
<dbReference type="InterPro" id="IPR002035">
    <property type="entry name" value="VWF_A"/>
</dbReference>
<proteinExistence type="predicted"/>
<dbReference type="PROSITE" id="PS50005">
    <property type="entry name" value="TPR"/>
    <property type="match status" value="1"/>
</dbReference>
<dbReference type="SUPFAM" id="SSF48452">
    <property type="entry name" value="TPR-like"/>
    <property type="match status" value="1"/>
</dbReference>
<evidence type="ECO:0000256" key="3">
    <source>
        <dbReference type="SAM" id="Phobius"/>
    </source>
</evidence>
<dbReference type="Pfam" id="PF13519">
    <property type="entry name" value="VWA_2"/>
    <property type="match status" value="1"/>
</dbReference>
<evidence type="ECO:0000256" key="1">
    <source>
        <dbReference type="PROSITE-ProRule" id="PRU00339"/>
    </source>
</evidence>
<dbReference type="InterPro" id="IPR011990">
    <property type="entry name" value="TPR-like_helical_dom_sf"/>
</dbReference>
<dbReference type="InterPro" id="IPR019734">
    <property type="entry name" value="TPR_rpt"/>
</dbReference>
<dbReference type="Gene3D" id="1.25.40.10">
    <property type="entry name" value="Tetratricopeptide repeat domain"/>
    <property type="match status" value="1"/>
</dbReference>
<evidence type="ECO:0000256" key="2">
    <source>
        <dbReference type="SAM" id="MobiDB-lite"/>
    </source>
</evidence>
<dbReference type="EMBL" id="AP021888">
    <property type="protein sequence ID" value="BBP42360.1"/>
    <property type="molecule type" value="Genomic_DNA"/>
</dbReference>